<sequence>MFRLTTLLAMTLFFSSATFAHDGDWGGRHHHNYQRDNYGYNYNNPYYRAYVPPPAVGYYQAPAEYYGLPPVRGFVYQQPIHIPRCDRNNRHGW</sequence>
<keyword evidence="1" id="KW-0732">Signal</keyword>
<reference evidence="2 3" key="1">
    <citation type="submission" date="2019-03" db="EMBL/GenBank/DDBJ databases">
        <title>Systems level insights into methane cycling in arid and semi-arid ecosystems.</title>
        <authorList>
            <person name="Kalyuzhnaya M."/>
        </authorList>
    </citation>
    <scope>NUCLEOTIDE SEQUENCE [LARGE SCALE GENOMIC DNA]</scope>
    <source>
        <strain evidence="2 3">S-1</strain>
    </source>
</reference>
<evidence type="ECO:0000313" key="3">
    <source>
        <dbReference type="Proteomes" id="UP000295649"/>
    </source>
</evidence>
<dbReference type="RefSeq" id="WP_207906608.1">
    <property type="nucleotide sequence ID" value="NZ_SMCN01000067.1"/>
</dbReference>
<protein>
    <recommendedName>
        <fullName evidence="4">Sulfur globule protein</fullName>
    </recommendedName>
</protein>
<accession>A0ABY2CIH5</accession>
<dbReference type="Proteomes" id="UP000295649">
    <property type="component" value="Unassembled WGS sequence"/>
</dbReference>
<dbReference type="EMBL" id="SMCN01000067">
    <property type="protein sequence ID" value="TCV70675.1"/>
    <property type="molecule type" value="Genomic_DNA"/>
</dbReference>
<evidence type="ECO:0008006" key="4">
    <source>
        <dbReference type="Google" id="ProtNLM"/>
    </source>
</evidence>
<name>A0ABY2CIH5_METMH</name>
<feature type="chain" id="PRO_5047468362" description="Sulfur globule protein" evidence="1">
    <location>
        <begin position="21"/>
        <end position="93"/>
    </location>
</feature>
<proteinExistence type="predicted"/>
<keyword evidence="3" id="KW-1185">Reference proteome</keyword>
<gene>
    <name evidence="2" type="ORF">EDE11_1671</name>
</gene>
<organism evidence="2 3">
    <name type="scientific">Methylomonas methanica</name>
    <dbReference type="NCBI Taxonomy" id="421"/>
    <lineage>
        <taxon>Bacteria</taxon>
        <taxon>Pseudomonadati</taxon>
        <taxon>Pseudomonadota</taxon>
        <taxon>Gammaproteobacteria</taxon>
        <taxon>Methylococcales</taxon>
        <taxon>Methylococcaceae</taxon>
        <taxon>Methylomonas</taxon>
    </lineage>
</organism>
<evidence type="ECO:0000256" key="1">
    <source>
        <dbReference type="SAM" id="SignalP"/>
    </source>
</evidence>
<feature type="signal peptide" evidence="1">
    <location>
        <begin position="1"/>
        <end position="20"/>
    </location>
</feature>
<evidence type="ECO:0000313" key="2">
    <source>
        <dbReference type="EMBL" id="TCV70675.1"/>
    </source>
</evidence>
<comment type="caution">
    <text evidence="2">The sequence shown here is derived from an EMBL/GenBank/DDBJ whole genome shotgun (WGS) entry which is preliminary data.</text>
</comment>